<gene>
    <name evidence="2" type="ORF">C3744_16770</name>
</gene>
<comment type="caution">
    <text evidence="2">The sequence shown here is derived from an EMBL/GenBank/DDBJ whole genome shotgun (WGS) entry which is preliminary data.</text>
</comment>
<evidence type="ECO:0000313" key="2">
    <source>
        <dbReference type="EMBL" id="RDZ12939.1"/>
    </source>
</evidence>
<organism evidence="2 3">
    <name type="scientific">Priestia megaterium</name>
    <name type="common">Bacillus megaterium</name>
    <dbReference type="NCBI Taxonomy" id="1404"/>
    <lineage>
        <taxon>Bacteria</taxon>
        <taxon>Bacillati</taxon>
        <taxon>Bacillota</taxon>
        <taxon>Bacilli</taxon>
        <taxon>Bacillales</taxon>
        <taxon>Bacillaceae</taxon>
        <taxon>Priestia</taxon>
    </lineage>
</organism>
<proteinExistence type="predicted"/>
<dbReference type="InterPro" id="IPR029476">
    <property type="entry name" value="DNase_NucA_NucB"/>
</dbReference>
<dbReference type="Pfam" id="PF14040">
    <property type="entry name" value="DNase_NucA_NucB"/>
    <property type="match status" value="1"/>
</dbReference>
<reference evidence="2" key="1">
    <citation type="journal article" date="2018" name="Appl. Environ. Microbiol.">
        <title>Antimicrobial susceptibility testing and tentative epidemiological cut-off values of five Bacillus species relevant for use as animal feed additives or for plant protection.</title>
        <authorList>
            <person name="Agerso Y."/>
            <person name="Stuer-Lauridsen B."/>
            <person name="Bjerre K."/>
            <person name="Jensen M.G."/>
            <person name="Johansen E."/>
            <person name="Bennedsen M."/>
            <person name="Brockmann E."/>
            <person name="Nielsen B."/>
        </authorList>
    </citation>
    <scope>NUCLEOTIDE SEQUENCE [LARGE SCALE GENOMIC DNA]</scope>
    <source>
        <strain evidence="2">CHCC20162</strain>
    </source>
</reference>
<dbReference type="Proteomes" id="UP000256519">
    <property type="component" value="Unassembled WGS sequence"/>
</dbReference>
<protein>
    <submittedName>
        <fullName evidence="2">Sporulation protein</fullName>
    </submittedName>
</protein>
<evidence type="ECO:0000313" key="3">
    <source>
        <dbReference type="Proteomes" id="UP000256519"/>
    </source>
</evidence>
<dbReference type="PROSITE" id="PS51257">
    <property type="entry name" value="PROKAR_LIPOPROTEIN"/>
    <property type="match status" value="1"/>
</dbReference>
<name>A0A3D8X0Z7_PRIMG</name>
<feature type="domain" description="Deoxyribonuclease NucA/NucB" evidence="1">
    <location>
        <begin position="77"/>
        <end position="139"/>
    </location>
</feature>
<accession>A0A3D8X0Z7</accession>
<dbReference type="AlphaFoldDB" id="A0A3D8X0Z7"/>
<evidence type="ECO:0000259" key="1">
    <source>
        <dbReference type="Pfam" id="PF14040"/>
    </source>
</evidence>
<sequence>MATYGKKLMASLFIIMACILGFMGHAAFLAPEKTEAEVNYDATLYFPLDRYPETGDHIHDAIAAGHSSVCTIDRDGAEANREESLKGYPTKTGYDRDEWPMAMCEEGGAGADIRYISPSDNRGAGSWVGNQLEQYPDGTRVQFIVQ</sequence>
<dbReference type="EMBL" id="PQWM01000015">
    <property type="protein sequence ID" value="RDZ12939.1"/>
    <property type="molecule type" value="Genomic_DNA"/>
</dbReference>